<evidence type="ECO:0000313" key="3">
    <source>
        <dbReference type="EMBL" id="GMH10865.1"/>
    </source>
</evidence>
<name>A0AAD3SG91_NEPGR</name>
<evidence type="ECO:0000313" key="4">
    <source>
        <dbReference type="Proteomes" id="UP001279734"/>
    </source>
</evidence>
<feature type="chain" id="PRO_5042044259" evidence="2">
    <location>
        <begin position="22"/>
        <end position="317"/>
    </location>
</feature>
<accession>A0AAD3SG91</accession>
<dbReference type="EMBL" id="BSYO01000010">
    <property type="protein sequence ID" value="GMH10865.1"/>
    <property type="molecule type" value="Genomic_DNA"/>
</dbReference>
<dbReference type="Proteomes" id="UP001279734">
    <property type="component" value="Unassembled WGS sequence"/>
</dbReference>
<feature type="compositionally biased region" description="Basic and acidic residues" evidence="1">
    <location>
        <begin position="281"/>
        <end position="304"/>
    </location>
</feature>
<feature type="signal peptide" evidence="2">
    <location>
        <begin position="1"/>
        <end position="21"/>
    </location>
</feature>
<organism evidence="3 4">
    <name type="scientific">Nepenthes gracilis</name>
    <name type="common">Slender pitcher plant</name>
    <dbReference type="NCBI Taxonomy" id="150966"/>
    <lineage>
        <taxon>Eukaryota</taxon>
        <taxon>Viridiplantae</taxon>
        <taxon>Streptophyta</taxon>
        <taxon>Embryophyta</taxon>
        <taxon>Tracheophyta</taxon>
        <taxon>Spermatophyta</taxon>
        <taxon>Magnoliopsida</taxon>
        <taxon>eudicotyledons</taxon>
        <taxon>Gunneridae</taxon>
        <taxon>Pentapetalae</taxon>
        <taxon>Caryophyllales</taxon>
        <taxon>Nepenthaceae</taxon>
        <taxon>Nepenthes</taxon>
    </lineage>
</organism>
<comment type="caution">
    <text evidence="3">The sequence shown here is derived from an EMBL/GenBank/DDBJ whole genome shotgun (WGS) entry which is preliminary data.</text>
</comment>
<dbReference type="AlphaFoldDB" id="A0AAD3SG91"/>
<evidence type="ECO:0000256" key="1">
    <source>
        <dbReference type="SAM" id="MobiDB-lite"/>
    </source>
</evidence>
<reference evidence="3" key="1">
    <citation type="submission" date="2023-05" db="EMBL/GenBank/DDBJ databases">
        <title>Nepenthes gracilis genome sequencing.</title>
        <authorList>
            <person name="Fukushima K."/>
        </authorList>
    </citation>
    <scope>NUCLEOTIDE SEQUENCE</scope>
    <source>
        <strain evidence="3">SING2019-196</strain>
    </source>
</reference>
<gene>
    <name evidence="3" type="ORF">Nepgr_012706</name>
</gene>
<evidence type="ECO:0000256" key="2">
    <source>
        <dbReference type="SAM" id="SignalP"/>
    </source>
</evidence>
<keyword evidence="2" id="KW-0732">Signal</keyword>
<protein>
    <submittedName>
        <fullName evidence="3">Uncharacterized protein</fullName>
    </submittedName>
</protein>
<feature type="region of interest" description="Disordered" evidence="1">
    <location>
        <begin position="273"/>
        <end position="304"/>
    </location>
</feature>
<proteinExistence type="predicted"/>
<keyword evidence="4" id="KW-1185">Reference proteome</keyword>
<sequence>MAARLSITFAALFLLLSISSARRPLDFPANDVGDNAVNGLNVVRKGGLPEFLNKANLLLPSEKPESDPSEKAVIDFDNVAGKNVPLPTVETIPGEIEEKEPVNADEIILFGPEIVSAARPEETGEEHDAEERIQNFRSTHPLTIDNIHPNIPFRPINRHRSHFQMRNTFPKSRLPHCFHHHQISVHPFGQEMREGMPDRNYVAAFKKAPFVPIREFPTRLVEFHKVNDEFPVDDRDAMTIGEFKRSFHRGDRDGMMSGEFKGHKHFFHRLRPHHHHHHHFNHGERAEVEENEPERQRAHEERDDGVLMQIRKFLTHF</sequence>